<proteinExistence type="predicted"/>
<dbReference type="EMBL" id="CALTRL010004164">
    <property type="protein sequence ID" value="CAH7682607.1"/>
    <property type="molecule type" value="Genomic_DNA"/>
</dbReference>
<protein>
    <submittedName>
        <fullName evidence="2">Expressed protein</fullName>
    </submittedName>
</protein>
<name>A0AAV0B924_PHAPC</name>
<sequence length="649" mass="74794">MKMLPKIIAILWLSAHFVSQCSGLQEFSHFKNICGYEENSSEKAISKLSENFSAFHKLYDNYKENSLLFSEQSLLASFHQQSEEDLFPQKWDNKFSFTESLIHREDQPEKSHGRSSLSLAHLRHENSKLLQVTRSPQFFDTAGCSPYFSSFLNTKHLAEFNPQALFTEAKKVITHDIKPSSSMNLYEASNINLGPDFTNLWSTDVLSPYQAQDNLKMHQIGQTKIKLPANSMQSDLWKVELNYNDDDQKLLEEMLNFQECTNLLKEMLSSQDNQEAVTFQSSFPSHSPNYLQESHGPDALEGFRISTLKPSKCDEKIDNSGNSVGEKKKIFEKFKYGNYKISKAELKKKKLKQQREELVSILLNNFIINPIYKKQDDEVYVPVSINSQWMYKKKDGVSKTQRSLDKKILQYLEKADYEESALKLKDRTTRSSSVFSSAPNAGFKRVQARTFLCIQNIRWEGSDSFMKEISDLVCNYKDSKIANPLKSFSGRIRDISTVGVTLMKIISKLYSNNPRSSEYGNNQNILDYTKDFWNISFSDKENKAEDLANFCKSLGAKSESQIEKCLSIKFTGREQGLIQIFSSMRDNISQHIDKAKLMQYSWYFALIRASLFFPEDILMPNSSAVRLSYRNFISYGIMYFAEKYGKNPT</sequence>
<feature type="chain" id="PRO_5043448914" evidence="1">
    <location>
        <begin position="24"/>
        <end position="649"/>
    </location>
</feature>
<dbReference type="PROSITE" id="PS50896">
    <property type="entry name" value="LISH"/>
    <property type="match status" value="1"/>
</dbReference>
<keyword evidence="3" id="KW-1185">Reference proteome</keyword>
<evidence type="ECO:0000256" key="1">
    <source>
        <dbReference type="SAM" id="SignalP"/>
    </source>
</evidence>
<dbReference type="AlphaFoldDB" id="A0AAV0B924"/>
<evidence type="ECO:0000313" key="2">
    <source>
        <dbReference type="EMBL" id="CAH7682607.1"/>
    </source>
</evidence>
<dbReference type="InterPro" id="IPR006594">
    <property type="entry name" value="LisH"/>
</dbReference>
<keyword evidence="1" id="KW-0732">Signal</keyword>
<accession>A0AAV0B924</accession>
<organism evidence="2 3">
    <name type="scientific">Phakopsora pachyrhizi</name>
    <name type="common">Asian soybean rust disease fungus</name>
    <dbReference type="NCBI Taxonomy" id="170000"/>
    <lineage>
        <taxon>Eukaryota</taxon>
        <taxon>Fungi</taxon>
        <taxon>Dikarya</taxon>
        <taxon>Basidiomycota</taxon>
        <taxon>Pucciniomycotina</taxon>
        <taxon>Pucciniomycetes</taxon>
        <taxon>Pucciniales</taxon>
        <taxon>Phakopsoraceae</taxon>
        <taxon>Phakopsora</taxon>
    </lineage>
</organism>
<comment type="caution">
    <text evidence="2">The sequence shown here is derived from an EMBL/GenBank/DDBJ whole genome shotgun (WGS) entry which is preliminary data.</text>
</comment>
<gene>
    <name evidence="2" type="ORF">PPACK8108_LOCUS15595</name>
</gene>
<evidence type="ECO:0000313" key="3">
    <source>
        <dbReference type="Proteomes" id="UP001153365"/>
    </source>
</evidence>
<reference evidence="2" key="1">
    <citation type="submission" date="2022-06" db="EMBL/GenBank/DDBJ databases">
        <authorList>
            <consortium name="SYNGENTA / RWTH Aachen University"/>
        </authorList>
    </citation>
    <scope>NUCLEOTIDE SEQUENCE</scope>
</reference>
<dbReference type="Proteomes" id="UP001153365">
    <property type="component" value="Unassembled WGS sequence"/>
</dbReference>
<feature type="signal peptide" evidence="1">
    <location>
        <begin position="1"/>
        <end position="23"/>
    </location>
</feature>